<evidence type="ECO:0000313" key="1">
    <source>
        <dbReference type="EMBL" id="KKK90467.1"/>
    </source>
</evidence>
<proteinExistence type="predicted"/>
<feature type="non-terminal residue" evidence="1">
    <location>
        <position position="1"/>
    </location>
</feature>
<gene>
    <name evidence="1" type="ORF">LCGC14_2722690</name>
</gene>
<accession>A0A0F8Z9L0</accession>
<organism evidence="1">
    <name type="scientific">marine sediment metagenome</name>
    <dbReference type="NCBI Taxonomy" id="412755"/>
    <lineage>
        <taxon>unclassified sequences</taxon>
        <taxon>metagenomes</taxon>
        <taxon>ecological metagenomes</taxon>
    </lineage>
</organism>
<comment type="caution">
    <text evidence="1">The sequence shown here is derived from an EMBL/GenBank/DDBJ whole genome shotgun (WGS) entry which is preliminary data.</text>
</comment>
<name>A0A0F8Z9L0_9ZZZZ</name>
<dbReference type="EMBL" id="LAZR01049091">
    <property type="protein sequence ID" value="KKK90467.1"/>
    <property type="molecule type" value="Genomic_DNA"/>
</dbReference>
<reference evidence="1" key="1">
    <citation type="journal article" date="2015" name="Nature">
        <title>Complex archaea that bridge the gap between prokaryotes and eukaryotes.</title>
        <authorList>
            <person name="Spang A."/>
            <person name="Saw J.H."/>
            <person name="Jorgensen S.L."/>
            <person name="Zaremba-Niedzwiedzka K."/>
            <person name="Martijn J."/>
            <person name="Lind A.E."/>
            <person name="van Eijk R."/>
            <person name="Schleper C."/>
            <person name="Guy L."/>
            <person name="Ettema T.J."/>
        </authorList>
    </citation>
    <scope>NUCLEOTIDE SEQUENCE</scope>
</reference>
<protein>
    <submittedName>
        <fullName evidence="1">Uncharacterized protein</fullName>
    </submittedName>
</protein>
<dbReference type="AlphaFoldDB" id="A0A0F8Z9L0"/>
<sequence>GLLGKLRLNFNGLLDRLRTDQLLEAAGALLERRLGEVIELNGDGLEALESTNGLMGNIKRVQDEGEALKPYVFVQAKQGNWEVIYDPR</sequence>